<dbReference type="PANTHER" id="PTHR33393">
    <property type="entry name" value="POLYGLUTAMINE SYNTHESIS ACCESSORY PROTEIN RV0574C-RELATED"/>
    <property type="match status" value="1"/>
</dbReference>
<dbReference type="AlphaFoldDB" id="A0A414FX52"/>
<evidence type="ECO:0000313" key="4">
    <source>
        <dbReference type="Proteomes" id="UP000286050"/>
    </source>
</evidence>
<dbReference type="InterPro" id="IPR029052">
    <property type="entry name" value="Metallo-depent_PP-like"/>
</dbReference>
<organism evidence="3 4">
    <name type="scientific">Collinsella intestinalis</name>
    <dbReference type="NCBI Taxonomy" id="147207"/>
    <lineage>
        <taxon>Bacteria</taxon>
        <taxon>Bacillati</taxon>
        <taxon>Actinomycetota</taxon>
        <taxon>Coriobacteriia</taxon>
        <taxon>Coriobacteriales</taxon>
        <taxon>Coriobacteriaceae</taxon>
        <taxon>Collinsella</taxon>
    </lineage>
</organism>
<dbReference type="Proteomes" id="UP000286050">
    <property type="component" value="Unassembled WGS sequence"/>
</dbReference>
<evidence type="ECO:0000313" key="3">
    <source>
        <dbReference type="EMBL" id="RHD56088.1"/>
    </source>
</evidence>
<sequence>MSMWSLARMSRLAPRTTTCSSQPTARIPSMANCLSMKPCAARSCAMSKNEALFGPHFGPYRPDARFGREDGPACASSTHSAMDERPGSALAAGMTRRCFLATAAAGFGMAVAACATGCSGLPGEAGSRDFDAAGHASLATIQDSERGVHRISIVMGGDVLAHRGIWMSGERADGTRNYDHLFSAIAPTFKSADIAIINQETVLGGVEMGLSGFPTFNSPQELGDAEAAAGIDVALAATNHALDKGFEGIEATLRFWRERHPEMLVPGIADSNEAADRPHIVTRGRIAVAILNYTETTNGIPMPAEHPYCVKSLYRSNFAADVSRAREAGADIVVACAHWGTEYVYEPNAVQRRLASRLIEAGVDAIIGTHPHVLQPVELMHRPDGRRVPVFWSLGNLISRQMEAPRTVGGLAGLTVEKIGDACAITSCSIQPTVMHKTSRSDTGMRVYRLADYSDELAGGNNVETTEDFPSFTVAGCHDFASKVLGASYDRASSSLLLEVNPL</sequence>
<dbReference type="SMART" id="SM00854">
    <property type="entry name" value="PGA_cap"/>
    <property type="match status" value="1"/>
</dbReference>
<evidence type="ECO:0000259" key="2">
    <source>
        <dbReference type="SMART" id="SM00854"/>
    </source>
</evidence>
<proteinExistence type="inferred from homology"/>
<dbReference type="Gene3D" id="3.60.21.10">
    <property type="match status" value="1"/>
</dbReference>
<dbReference type="InterPro" id="IPR019079">
    <property type="entry name" value="Capsule_synth_CapA"/>
</dbReference>
<accession>A0A414FX52</accession>
<dbReference type="EMBL" id="QSJI01000003">
    <property type="protein sequence ID" value="RHD56088.1"/>
    <property type="molecule type" value="Genomic_DNA"/>
</dbReference>
<name>A0A414FX52_9ACTN</name>
<evidence type="ECO:0000256" key="1">
    <source>
        <dbReference type="ARBA" id="ARBA00005662"/>
    </source>
</evidence>
<gene>
    <name evidence="3" type="ORF">DW787_05255</name>
</gene>
<comment type="similarity">
    <text evidence="1">Belongs to the CapA family.</text>
</comment>
<comment type="caution">
    <text evidence="3">The sequence shown here is derived from an EMBL/GenBank/DDBJ whole genome shotgun (WGS) entry which is preliminary data.</text>
</comment>
<dbReference type="InterPro" id="IPR052169">
    <property type="entry name" value="CW_Biosynth-Accessory"/>
</dbReference>
<dbReference type="PANTHER" id="PTHR33393:SF12">
    <property type="entry name" value="CAPSULE BIOSYNTHESIS PROTEIN CAPA"/>
    <property type="match status" value="1"/>
</dbReference>
<dbReference type="CDD" id="cd07381">
    <property type="entry name" value="MPP_CapA"/>
    <property type="match status" value="1"/>
</dbReference>
<dbReference type="SUPFAM" id="SSF56300">
    <property type="entry name" value="Metallo-dependent phosphatases"/>
    <property type="match status" value="1"/>
</dbReference>
<reference evidence="3 4" key="1">
    <citation type="submission" date="2018-08" db="EMBL/GenBank/DDBJ databases">
        <title>A genome reference for cultivated species of the human gut microbiota.</title>
        <authorList>
            <person name="Zou Y."/>
            <person name="Xue W."/>
            <person name="Luo G."/>
        </authorList>
    </citation>
    <scope>NUCLEOTIDE SEQUENCE [LARGE SCALE GENOMIC DNA]</scope>
    <source>
        <strain evidence="3 4">AM30-5LB</strain>
    </source>
</reference>
<protein>
    <submittedName>
        <fullName evidence="3">CapA family protein</fullName>
    </submittedName>
</protein>
<feature type="domain" description="Capsule synthesis protein CapA" evidence="2">
    <location>
        <begin position="152"/>
        <end position="401"/>
    </location>
</feature>
<dbReference type="Pfam" id="PF09587">
    <property type="entry name" value="PGA_cap"/>
    <property type="match status" value="1"/>
</dbReference>